<evidence type="ECO:0000256" key="5">
    <source>
        <dbReference type="ARBA" id="ARBA00022857"/>
    </source>
</evidence>
<reference evidence="8 9" key="1">
    <citation type="submission" date="2015-01" db="EMBL/GenBank/DDBJ databases">
        <title>The Genome Sequence of Exophiala xenobiotica CBS118157.</title>
        <authorList>
            <consortium name="The Broad Institute Genomics Platform"/>
            <person name="Cuomo C."/>
            <person name="de Hoog S."/>
            <person name="Gorbushina A."/>
            <person name="Stielow B."/>
            <person name="Teixiera M."/>
            <person name="Abouelleil A."/>
            <person name="Chapman S.B."/>
            <person name="Priest M."/>
            <person name="Young S.K."/>
            <person name="Wortman J."/>
            <person name="Nusbaum C."/>
            <person name="Birren B."/>
        </authorList>
    </citation>
    <scope>NUCLEOTIDE SEQUENCE [LARGE SCALE GENOMIC DNA]</scope>
    <source>
        <strain evidence="8 9">CBS 118157</strain>
    </source>
</reference>
<evidence type="ECO:0000256" key="1">
    <source>
        <dbReference type="ARBA" id="ARBA00001974"/>
    </source>
</evidence>
<evidence type="ECO:0000256" key="6">
    <source>
        <dbReference type="ARBA" id="ARBA00023002"/>
    </source>
</evidence>
<name>A0A0D2D6G1_9EURO</name>
<dbReference type="InterPro" id="IPR036188">
    <property type="entry name" value="FAD/NAD-bd_sf"/>
</dbReference>
<evidence type="ECO:0000313" key="8">
    <source>
        <dbReference type="EMBL" id="KIW57912.1"/>
    </source>
</evidence>
<dbReference type="GeneID" id="25324376"/>
<keyword evidence="7" id="KW-0503">Monooxygenase</keyword>
<evidence type="ECO:0000256" key="2">
    <source>
        <dbReference type="ARBA" id="ARBA00010139"/>
    </source>
</evidence>
<dbReference type="InterPro" id="IPR050775">
    <property type="entry name" value="FAD-binding_Monooxygenases"/>
</dbReference>
<comment type="similarity">
    <text evidence="2">Belongs to the FAD-binding monooxygenase family.</text>
</comment>
<evidence type="ECO:0000256" key="4">
    <source>
        <dbReference type="ARBA" id="ARBA00022827"/>
    </source>
</evidence>
<dbReference type="PANTHER" id="PTHR43098">
    <property type="entry name" value="L-ORNITHINE N(5)-MONOOXYGENASE-RELATED"/>
    <property type="match status" value="1"/>
</dbReference>
<dbReference type="HOGENOM" id="CLU_136892_0_0_1"/>
<gene>
    <name evidence="8" type="ORF">PV05_02468</name>
</gene>
<accession>A0A0D2D6G1</accession>
<dbReference type="PANTHER" id="PTHR43098:SF3">
    <property type="entry name" value="L-ORNITHINE N(5)-MONOOXYGENASE-RELATED"/>
    <property type="match status" value="1"/>
</dbReference>
<dbReference type="Pfam" id="PF13450">
    <property type="entry name" value="NAD_binding_8"/>
    <property type="match status" value="1"/>
</dbReference>
<dbReference type="AlphaFoldDB" id="A0A0D2D6G1"/>
<dbReference type="RefSeq" id="XP_013318496.1">
    <property type="nucleotide sequence ID" value="XM_013463042.1"/>
</dbReference>
<proteinExistence type="inferred from homology"/>
<dbReference type="Gene3D" id="3.50.50.60">
    <property type="entry name" value="FAD/NAD(P)-binding domain"/>
    <property type="match status" value="1"/>
</dbReference>
<sequence length="165" mass="18664">MAANGVAAESSSPNFFKELLVVGGGFGGMYALHRFQKLGIPVKLVEAGSNFGGTWHHNRYPGARVDSEVPFYQLSVPEVYNTFDFTERFPDHVELRRYFHHAAEVLGLYKNAMFNTIVEGITWSDESKEWTCRTTAGQVITCKYLVLCTGSSYKKHLPQFKQHHN</sequence>
<comment type="cofactor">
    <cofactor evidence="1">
        <name>FAD</name>
        <dbReference type="ChEBI" id="CHEBI:57692"/>
    </cofactor>
</comment>
<organism evidence="8 9">
    <name type="scientific">Exophiala xenobiotica</name>
    <dbReference type="NCBI Taxonomy" id="348802"/>
    <lineage>
        <taxon>Eukaryota</taxon>
        <taxon>Fungi</taxon>
        <taxon>Dikarya</taxon>
        <taxon>Ascomycota</taxon>
        <taxon>Pezizomycotina</taxon>
        <taxon>Eurotiomycetes</taxon>
        <taxon>Chaetothyriomycetidae</taxon>
        <taxon>Chaetothyriales</taxon>
        <taxon>Herpotrichiellaceae</taxon>
        <taxon>Exophiala</taxon>
    </lineage>
</organism>
<keyword evidence="3" id="KW-0285">Flavoprotein</keyword>
<evidence type="ECO:0000256" key="3">
    <source>
        <dbReference type="ARBA" id="ARBA00022630"/>
    </source>
</evidence>
<evidence type="ECO:0000313" key="9">
    <source>
        <dbReference type="Proteomes" id="UP000054342"/>
    </source>
</evidence>
<dbReference type="Proteomes" id="UP000054342">
    <property type="component" value="Unassembled WGS sequence"/>
</dbReference>
<dbReference type="SUPFAM" id="SSF51905">
    <property type="entry name" value="FAD/NAD(P)-binding domain"/>
    <property type="match status" value="1"/>
</dbReference>
<keyword evidence="5" id="KW-0521">NADP</keyword>
<dbReference type="STRING" id="348802.A0A0D2D6G1"/>
<dbReference type="EMBL" id="KN847318">
    <property type="protein sequence ID" value="KIW57912.1"/>
    <property type="molecule type" value="Genomic_DNA"/>
</dbReference>
<dbReference type="GO" id="GO:0004497">
    <property type="term" value="F:monooxygenase activity"/>
    <property type="evidence" value="ECO:0007669"/>
    <property type="project" value="UniProtKB-KW"/>
</dbReference>
<protein>
    <submittedName>
        <fullName evidence="8">Uncharacterized protein</fullName>
    </submittedName>
</protein>
<keyword evidence="9" id="KW-1185">Reference proteome</keyword>
<evidence type="ECO:0000256" key="7">
    <source>
        <dbReference type="ARBA" id="ARBA00023033"/>
    </source>
</evidence>
<dbReference type="OrthoDB" id="66881at2759"/>
<keyword evidence="4" id="KW-0274">FAD</keyword>
<keyword evidence="6" id="KW-0560">Oxidoreductase</keyword>